<dbReference type="SUPFAM" id="SSF52949">
    <property type="entry name" value="Macro domain-like"/>
    <property type="match status" value="1"/>
</dbReference>
<dbReference type="GO" id="GO:0042278">
    <property type="term" value="P:purine nucleoside metabolic process"/>
    <property type="evidence" value="ECO:0007669"/>
    <property type="project" value="TreeGrafter"/>
</dbReference>
<evidence type="ECO:0000313" key="3">
    <source>
        <dbReference type="Proteomes" id="UP001431783"/>
    </source>
</evidence>
<feature type="domain" description="Macro" evidence="1">
    <location>
        <begin position="47"/>
        <end position="222"/>
    </location>
</feature>
<dbReference type="Pfam" id="PF01661">
    <property type="entry name" value="Macro"/>
    <property type="match status" value="1"/>
</dbReference>
<dbReference type="CDD" id="cd02908">
    <property type="entry name" value="Macro_OAADPr_deacetylase"/>
    <property type="match status" value="1"/>
</dbReference>
<dbReference type="Proteomes" id="UP001431783">
    <property type="component" value="Unassembled WGS sequence"/>
</dbReference>
<dbReference type="PROSITE" id="PS51154">
    <property type="entry name" value="MACRO"/>
    <property type="match status" value="1"/>
</dbReference>
<dbReference type="GO" id="GO:0005654">
    <property type="term" value="C:nucleoplasm"/>
    <property type="evidence" value="ECO:0007669"/>
    <property type="project" value="TreeGrafter"/>
</dbReference>
<organism evidence="2 3">
    <name type="scientific">Henosepilachna vigintioctopunctata</name>
    <dbReference type="NCBI Taxonomy" id="420089"/>
    <lineage>
        <taxon>Eukaryota</taxon>
        <taxon>Metazoa</taxon>
        <taxon>Ecdysozoa</taxon>
        <taxon>Arthropoda</taxon>
        <taxon>Hexapoda</taxon>
        <taxon>Insecta</taxon>
        <taxon>Pterygota</taxon>
        <taxon>Neoptera</taxon>
        <taxon>Endopterygota</taxon>
        <taxon>Coleoptera</taxon>
        <taxon>Polyphaga</taxon>
        <taxon>Cucujiformia</taxon>
        <taxon>Coccinelloidea</taxon>
        <taxon>Coccinellidae</taxon>
        <taxon>Epilachninae</taxon>
        <taxon>Epilachnini</taxon>
        <taxon>Henosepilachna</taxon>
    </lineage>
</organism>
<evidence type="ECO:0000313" key="2">
    <source>
        <dbReference type="EMBL" id="KAK9869917.1"/>
    </source>
</evidence>
<dbReference type="SMART" id="SM00506">
    <property type="entry name" value="A1pp"/>
    <property type="match status" value="1"/>
</dbReference>
<dbReference type="Gene3D" id="3.40.220.10">
    <property type="entry name" value="Leucine Aminopeptidase, subunit E, domain 1"/>
    <property type="match status" value="1"/>
</dbReference>
<dbReference type="GO" id="GO:0006974">
    <property type="term" value="P:DNA damage response"/>
    <property type="evidence" value="ECO:0007669"/>
    <property type="project" value="TreeGrafter"/>
</dbReference>
<dbReference type="PANTHER" id="PTHR11106">
    <property type="entry name" value="GANGLIOSIDE INDUCED DIFFERENTIATION ASSOCIATED PROTEIN 2-RELATED"/>
    <property type="match status" value="1"/>
</dbReference>
<gene>
    <name evidence="2" type="ORF">WA026_006015</name>
</gene>
<accession>A0AAW1TNK9</accession>
<dbReference type="EMBL" id="JARQZJ010000002">
    <property type="protein sequence ID" value="KAK9869917.1"/>
    <property type="molecule type" value="Genomic_DNA"/>
</dbReference>
<dbReference type="GO" id="GO:0140293">
    <property type="term" value="F:ADP-ribosylglutamate hydrolase activity"/>
    <property type="evidence" value="ECO:0007669"/>
    <property type="project" value="TreeGrafter"/>
</dbReference>
<dbReference type="AlphaFoldDB" id="A0AAW1TNK9"/>
<proteinExistence type="predicted"/>
<dbReference type="PANTHER" id="PTHR11106:SF27">
    <property type="entry name" value="MACRO DOMAIN-CONTAINING PROTEIN"/>
    <property type="match status" value="1"/>
</dbReference>
<dbReference type="InterPro" id="IPR043472">
    <property type="entry name" value="Macro_dom-like"/>
</dbReference>
<reference evidence="2 3" key="1">
    <citation type="submission" date="2023-03" db="EMBL/GenBank/DDBJ databases">
        <title>Genome insight into feeding habits of ladybird beetles.</title>
        <authorList>
            <person name="Li H.-S."/>
            <person name="Huang Y.-H."/>
            <person name="Pang H."/>
        </authorList>
    </citation>
    <scope>NUCLEOTIDE SEQUENCE [LARGE SCALE GENOMIC DNA]</scope>
    <source>
        <strain evidence="2">SYSU_2023b</strain>
        <tissue evidence="2">Whole body</tissue>
    </source>
</reference>
<dbReference type="InterPro" id="IPR002589">
    <property type="entry name" value="Macro_dom"/>
</dbReference>
<name>A0AAW1TNK9_9CUCU</name>
<comment type="caution">
    <text evidence="2">The sequence shown here is derived from an EMBL/GenBank/DDBJ whole genome shotgun (WGS) entry which is preliminary data.</text>
</comment>
<protein>
    <recommendedName>
        <fullName evidence="1">Macro domain-containing protein</fullName>
    </recommendedName>
</protein>
<dbReference type="GO" id="GO:0140291">
    <property type="term" value="P:peptidyl-glutamate ADP-deribosylation"/>
    <property type="evidence" value="ECO:0007669"/>
    <property type="project" value="TreeGrafter"/>
</dbReference>
<evidence type="ECO:0000259" key="1">
    <source>
        <dbReference type="PROSITE" id="PS51154"/>
    </source>
</evidence>
<keyword evidence="3" id="KW-1185">Reference proteome</keyword>
<sequence length="331" mass="37549">MKSITKLNIADVIYPIIVNFQKNMASWEVEKDKYLRINAETKRKNCVKVGDILTWKTEKISIFEGNITNLAVDASANAANSSLLGGGGVDGAIHGAAGPFLNEECRTLGGCQVGEAKITGGYQLPCRYAIHTVGPKEEYPEKLKKCYRNSLEVLVSKKLRTIAFPCISTGIYGFPILSAAHAATYQVRKYLKDNTDQIDRVIFCLFMDEGKTFNAHRDKHKGYLEEIDEKDGDATANASEQSLVKLLEKILEKSQKETEQNSGKLANEFAIDEFDGRNVNAEQWWGNFEKECERFNITRSEKKIEILKSFMEFFQQKIYILTFRYLLYLFP</sequence>